<evidence type="ECO:0000259" key="10">
    <source>
        <dbReference type="PROSITE" id="PS51059"/>
    </source>
</evidence>
<evidence type="ECO:0000313" key="13">
    <source>
        <dbReference type="EMBL" id="KAK3738951.1"/>
    </source>
</evidence>
<dbReference type="PANTHER" id="PTHR10459">
    <property type="entry name" value="DNA LIGASE"/>
    <property type="match status" value="1"/>
</dbReference>
<evidence type="ECO:0000256" key="7">
    <source>
        <dbReference type="PROSITE-ProRule" id="PRU00023"/>
    </source>
</evidence>
<dbReference type="SUPFAM" id="SSF48403">
    <property type="entry name" value="Ankyrin repeat"/>
    <property type="match status" value="2"/>
</dbReference>
<feature type="repeat" description="ANK" evidence="7">
    <location>
        <begin position="18"/>
        <end position="56"/>
    </location>
</feature>
<dbReference type="PROSITE" id="PS51059">
    <property type="entry name" value="PARP_CATALYTIC"/>
    <property type="match status" value="1"/>
</dbReference>
<dbReference type="EMBL" id="JAWDGP010006562">
    <property type="protein sequence ID" value="KAK3738951.1"/>
    <property type="molecule type" value="Genomic_DNA"/>
</dbReference>
<dbReference type="SUPFAM" id="SSF56399">
    <property type="entry name" value="ADP-ribosylation"/>
    <property type="match status" value="1"/>
</dbReference>
<keyword evidence="6" id="KW-0539">Nucleus</keyword>
<evidence type="ECO:0000313" key="14">
    <source>
        <dbReference type="Proteomes" id="UP001283361"/>
    </source>
</evidence>
<comment type="subcellular location">
    <subcellularLocation>
        <location evidence="1">Nucleus</location>
    </subcellularLocation>
</comment>
<name>A0AAE0YBR2_9GAST</name>
<evidence type="ECO:0000256" key="1">
    <source>
        <dbReference type="ARBA" id="ARBA00004123"/>
    </source>
</evidence>
<dbReference type="SMART" id="SM00773">
    <property type="entry name" value="WGR"/>
    <property type="match status" value="1"/>
</dbReference>
<dbReference type="GO" id="GO:0016779">
    <property type="term" value="F:nucleotidyltransferase activity"/>
    <property type="evidence" value="ECO:0007669"/>
    <property type="project" value="UniProtKB-KW"/>
</dbReference>
<evidence type="ECO:0000256" key="9">
    <source>
        <dbReference type="SAM" id="MobiDB-lite"/>
    </source>
</evidence>
<keyword evidence="5 8" id="KW-0520">NAD</keyword>
<dbReference type="Pfam" id="PF05406">
    <property type="entry name" value="WGR"/>
    <property type="match status" value="1"/>
</dbReference>
<gene>
    <name evidence="13" type="ORF">RRG08_006518</name>
</gene>
<dbReference type="SUPFAM" id="SSF47587">
    <property type="entry name" value="Domain of poly(ADP-ribose) polymerase"/>
    <property type="match status" value="1"/>
</dbReference>
<comment type="caution">
    <text evidence="13">The sequence shown here is derived from an EMBL/GenBank/DDBJ whole genome shotgun (WGS) entry which is preliminary data.</text>
</comment>
<evidence type="ECO:0000256" key="4">
    <source>
        <dbReference type="ARBA" id="ARBA00022695"/>
    </source>
</evidence>
<dbReference type="EC" id="2.4.2.-" evidence="8"/>
<dbReference type="Pfam" id="PF00644">
    <property type="entry name" value="PARP"/>
    <property type="match status" value="1"/>
</dbReference>
<evidence type="ECO:0000256" key="2">
    <source>
        <dbReference type="ARBA" id="ARBA00022676"/>
    </source>
</evidence>
<dbReference type="Proteomes" id="UP001283361">
    <property type="component" value="Unassembled WGS sequence"/>
</dbReference>
<feature type="compositionally biased region" description="Acidic residues" evidence="9">
    <location>
        <begin position="514"/>
        <end position="526"/>
    </location>
</feature>
<dbReference type="GO" id="GO:0070212">
    <property type="term" value="P:protein poly-ADP-ribosylation"/>
    <property type="evidence" value="ECO:0007669"/>
    <property type="project" value="TreeGrafter"/>
</dbReference>
<dbReference type="Pfam" id="PF02877">
    <property type="entry name" value="PARP_reg"/>
    <property type="match status" value="1"/>
</dbReference>
<dbReference type="InterPro" id="IPR012317">
    <property type="entry name" value="Poly(ADP-ribose)pol_cat_dom"/>
</dbReference>
<dbReference type="InterPro" id="IPR036930">
    <property type="entry name" value="WGR_dom_sf"/>
</dbReference>
<dbReference type="Gene3D" id="1.25.40.20">
    <property type="entry name" value="Ankyrin repeat-containing domain"/>
    <property type="match status" value="4"/>
</dbReference>
<organism evidence="13 14">
    <name type="scientific">Elysia crispata</name>
    <name type="common">lettuce slug</name>
    <dbReference type="NCBI Taxonomy" id="231223"/>
    <lineage>
        <taxon>Eukaryota</taxon>
        <taxon>Metazoa</taxon>
        <taxon>Spiralia</taxon>
        <taxon>Lophotrochozoa</taxon>
        <taxon>Mollusca</taxon>
        <taxon>Gastropoda</taxon>
        <taxon>Heterobranchia</taxon>
        <taxon>Euthyneura</taxon>
        <taxon>Panpulmonata</taxon>
        <taxon>Sacoglossa</taxon>
        <taxon>Placobranchoidea</taxon>
        <taxon>Plakobranchidae</taxon>
        <taxon>Elysia</taxon>
    </lineage>
</organism>
<sequence length="1243" mass="139836">MLQLLLQSGANINSADINGKTPLHLAVSCNKGHSDTSTSLEEFLLESGADMMAKDNNLNMPLHLAVNKNGTDPIELCSLLTSMMRDQQVDEPNKNGYTPLLYAASSGATICCMHLLQRGANLEAREFRGNTPLNMAIYGGYDSCAIMLMQRNASLNFSIVVSLPRSVDPSIQETEDVKKKKRPLLNWRPKLQWQSRQPRHFPGETMTIFEGAVKKDLTGVAHMLLDGLGMPMEAVEAALNLSKFYLALRLIRRIPDVSRLHAKNKEGQNLFHVLAKKTSRNNPDLQLKVASALLEKRIPLGECDKHGLTPLMYAALKHQSVKLAKFLIDYDRDFKPQVKDKRNRDIMAAFMWDYSWISDNFKLTEVKEWMDTLIDQGGVSLDTLYDHPLPDSLLLGAHISSPQPDFFGDTQAGQGLTSPLIFSIRNYNFGLVKFMLQKGANPNFPDGNGVTPMMHAVQMNDVMMVKVLLNPDYEGLSGYMQEQTSLKPQLSNELSRQVMTINFEMPSKDNPDSILDEGVEEDDEEDKVSLSKHTEENEDSIELEDEELEDDASEHIEDDGEEGDSDHDTDVVEDEHEESDTLQSQSGDKEKPSLPCGTMKLTLTRHVSQITKERVYISVSKTSSIDLSKVDSQGWTALHHAVCPLADATFDNAEIVFLLCKSGAPLEVKNRAGETPADLAKKHNAEKIFRQLQKLGLQTEEPFVMNPEAFCVDECMSDKTKPDIKADEEAMLTKLDTASGDMADSEDSIRVDTNCEIKKTGKVAQSDNNIPYSVTLSKVDVTCGTWGMYNFYKIQIIQHTAKKLFILFTRWGRIGDRGQFQHTPFQTLAEAAKEFCKIYKSKTGNDWNQTAEFQNQTKKYRLMPKPEKQHKQHKVDFNLESSIHSKLPEPVFDLLSELSSVTVFEASIMKVGLNQDFMPFGRMKRDTLLDARRILTDISELIEKVVKLRNNLTVELYAEYQSNCEEIAKLTNEYYHLVPIHGFECETIQPISEKKMLREHTKLLADLMDLQVASSILLGANLRKSEMNPIDYIYSCLGCRIQPMVEDDPLTQFILTNIHASAPSARINRIFKVGREGEDQRLSALNMPNHQLLWHGSSMSNIISILSRGLLVTPPEVPWTGHLFGEGIYFADTFVKSANYCHNHSNKSTCKIMLLCEVALGNPKVDIKHGDEDHLDDDINSLKILGLNAPIQDYDALLSFGATLSLGQIQPMKYHPPARITHNEYIIHNADQVAIRFLILFNG</sequence>
<dbReference type="GO" id="GO:1990404">
    <property type="term" value="F:NAD+-protein mono-ADP-ribosyltransferase activity"/>
    <property type="evidence" value="ECO:0007669"/>
    <property type="project" value="TreeGrafter"/>
</dbReference>
<dbReference type="SUPFAM" id="SSF142921">
    <property type="entry name" value="WGR domain-like"/>
    <property type="match status" value="1"/>
</dbReference>
<dbReference type="Gene3D" id="1.20.142.10">
    <property type="entry name" value="Poly(ADP-ribose) polymerase, regulatory domain"/>
    <property type="match status" value="1"/>
</dbReference>
<dbReference type="CDD" id="cd07997">
    <property type="entry name" value="WGR_PARP"/>
    <property type="match status" value="1"/>
</dbReference>
<dbReference type="GO" id="GO:0006302">
    <property type="term" value="P:double-strand break repair"/>
    <property type="evidence" value="ECO:0007669"/>
    <property type="project" value="TreeGrafter"/>
</dbReference>
<keyword evidence="7" id="KW-0040">ANK repeat</keyword>
<accession>A0AAE0YBR2</accession>
<dbReference type="InterPro" id="IPR008893">
    <property type="entry name" value="WGR_domain"/>
</dbReference>
<dbReference type="PANTHER" id="PTHR10459:SF108">
    <property type="entry name" value="POLY [ADP-RIBOSE] POLYMERASE"/>
    <property type="match status" value="1"/>
</dbReference>
<dbReference type="InterPro" id="IPR036770">
    <property type="entry name" value="Ankyrin_rpt-contain_sf"/>
</dbReference>
<dbReference type="InterPro" id="IPR050800">
    <property type="entry name" value="ARTD/PARP"/>
</dbReference>
<dbReference type="PROSITE" id="PS51060">
    <property type="entry name" value="PARP_ALPHA_HD"/>
    <property type="match status" value="1"/>
</dbReference>
<evidence type="ECO:0000256" key="3">
    <source>
        <dbReference type="ARBA" id="ARBA00022679"/>
    </source>
</evidence>
<protein>
    <recommendedName>
        <fullName evidence="8">Poly [ADP-ribose] polymerase</fullName>
        <shortName evidence="8">PARP</shortName>
        <ecNumber evidence="8">2.4.2.-</ecNumber>
    </recommendedName>
</protein>
<dbReference type="InterPro" id="IPR002110">
    <property type="entry name" value="Ankyrin_rpt"/>
</dbReference>
<evidence type="ECO:0000256" key="6">
    <source>
        <dbReference type="ARBA" id="ARBA00023242"/>
    </source>
</evidence>
<feature type="region of interest" description="Disordered" evidence="9">
    <location>
        <begin position="503"/>
        <end position="597"/>
    </location>
</feature>
<feature type="domain" description="PARP alpha-helical" evidence="11">
    <location>
        <begin position="884"/>
        <end position="1018"/>
    </location>
</feature>
<keyword evidence="3 8" id="KW-0808">Transferase</keyword>
<evidence type="ECO:0000259" key="11">
    <source>
        <dbReference type="PROSITE" id="PS51060"/>
    </source>
</evidence>
<dbReference type="Gene3D" id="3.90.228.10">
    <property type="match status" value="1"/>
</dbReference>
<feature type="compositionally biased region" description="Acidic residues" evidence="9">
    <location>
        <begin position="536"/>
        <end position="580"/>
    </location>
</feature>
<dbReference type="PROSITE" id="PS50088">
    <property type="entry name" value="ANK_REPEAT"/>
    <property type="match status" value="2"/>
</dbReference>
<dbReference type="InterPro" id="IPR036616">
    <property type="entry name" value="Poly(ADP-ribose)pol_reg_dom_sf"/>
</dbReference>
<feature type="domain" description="WGR" evidence="12">
    <location>
        <begin position="760"/>
        <end position="860"/>
    </location>
</feature>
<dbReference type="Gene3D" id="2.20.140.10">
    <property type="entry name" value="WGR domain"/>
    <property type="match status" value="1"/>
</dbReference>
<feature type="repeat" description="ANK" evidence="7">
    <location>
        <begin position="95"/>
        <end position="127"/>
    </location>
</feature>
<evidence type="ECO:0000256" key="5">
    <source>
        <dbReference type="ARBA" id="ARBA00023027"/>
    </source>
</evidence>
<proteinExistence type="predicted"/>
<dbReference type="InterPro" id="IPR004102">
    <property type="entry name" value="Poly(ADP-ribose)pol_reg_dom"/>
</dbReference>
<dbReference type="AlphaFoldDB" id="A0AAE0YBR2"/>
<keyword evidence="4" id="KW-0548">Nucleotidyltransferase</keyword>
<feature type="domain" description="PARP catalytic" evidence="10">
    <location>
        <begin position="1028"/>
        <end position="1243"/>
    </location>
</feature>
<keyword evidence="2 8" id="KW-0328">Glycosyltransferase</keyword>
<keyword evidence="14" id="KW-1185">Reference proteome</keyword>
<evidence type="ECO:0000256" key="8">
    <source>
        <dbReference type="RuleBase" id="RU362114"/>
    </source>
</evidence>
<dbReference type="PROSITE" id="PS50297">
    <property type="entry name" value="ANK_REP_REGION"/>
    <property type="match status" value="2"/>
</dbReference>
<dbReference type="GO" id="GO:0005730">
    <property type="term" value="C:nucleolus"/>
    <property type="evidence" value="ECO:0007669"/>
    <property type="project" value="TreeGrafter"/>
</dbReference>
<evidence type="ECO:0000259" key="12">
    <source>
        <dbReference type="PROSITE" id="PS51977"/>
    </source>
</evidence>
<dbReference type="Pfam" id="PF12796">
    <property type="entry name" value="Ank_2"/>
    <property type="match status" value="2"/>
</dbReference>
<dbReference type="GO" id="GO:0003950">
    <property type="term" value="F:NAD+ poly-ADP-ribosyltransferase activity"/>
    <property type="evidence" value="ECO:0007669"/>
    <property type="project" value="UniProtKB-UniRule"/>
</dbReference>
<reference evidence="13" key="1">
    <citation type="journal article" date="2023" name="G3 (Bethesda)">
        <title>A reference genome for the long-term kleptoplast-retaining sea slug Elysia crispata morphotype clarki.</title>
        <authorList>
            <person name="Eastman K.E."/>
            <person name="Pendleton A.L."/>
            <person name="Shaikh M.A."/>
            <person name="Suttiyut T."/>
            <person name="Ogas R."/>
            <person name="Tomko P."/>
            <person name="Gavelis G."/>
            <person name="Widhalm J.R."/>
            <person name="Wisecaver J.H."/>
        </authorList>
    </citation>
    <scope>NUCLEOTIDE SEQUENCE</scope>
    <source>
        <strain evidence="13">ECLA1</strain>
    </source>
</reference>
<dbReference type="PROSITE" id="PS51977">
    <property type="entry name" value="WGR"/>
    <property type="match status" value="1"/>
</dbReference>
<dbReference type="SMART" id="SM00248">
    <property type="entry name" value="ANK"/>
    <property type="match status" value="10"/>
</dbReference>
<dbReference type="Pfam" id="PF00023">
    <property type="entry name" value="Ank"/>
    <property type="match status" value="3"/>
</dbReference>